<dbReference type="AlphaFoldDB" id="A0AAD6CP36"/>
<dbReference type="InterPro" id="IPR039057">
    <property type="entry name" value="Spo22/ZIP4"/>
</dbReference>
<dbReference type="PANTHER" id="PTHR40375">
    <property type="entry name" value="SPORULATION-SPECIFIC PROTEIN 22"/>
    <property type="match status" value="1"/>
</dbReference>
<dbReference type="GO" id="GO:0090173">
    <property type="term" value="P:regulation of synaptonemal complex assembly"/>
    <property type="evidence" value="ECO:0007669"/>
    <property type="project" value="InterPro"/>
</dbReference>
<gene>
    <name evidence="2" type="ORF">N7494_012282</name>
</gene>
<protein>
    <recommendedName>
        <fullName evidence="4">Protein ZIP4 homolog</fullName>
    </recommendedName>
</protein>
<proteinExistence type="predicted"/>
<evidence type="ECO:0000256" key="1">
    <source>
        <dbReference type="ARBA" id="ARBA00023254"/>
    </source>
</evidence>
<evidence type="ECO:0008006" key="4">
    <source>
        <dbReference type="Google" id="ProtNLM"/>
    </source>
</evidence>
<evidence type="ECO:0000313" key="2">
    <source>
        <dbReference type="EMBL" id="KAJ5525632.1"/>
    </source>
</evidence>
<sequence>MAPRGQLAERVDTDPLKRQLQKLSSITGPTPSSYSEIDSIGTDLWNTCRLTLCSRVEEKREHIALSRVRAFAFLLIDHGTSNTASGHARVLRAAFTAARFCIEDAELELALSIMTVVAQRLENLKASTPAIDLETFQSFVAENFAFRVQLHYLEGRLDLAEHLFGKVPKTYSINNGETVVQIFYNIGCHALASVQNNVAIKWLERAAIRVDECNEHPKPKRTGFDHLELLVRHNLARTYMSMDTSQTKEKMAEQLQILKEKYGGNPAVIFLQLETLRPENEEDKAEFFKVLGWVFTGLQFTERSFELAMRYLKYGGELSEDHVLQAFQLLLKHVPLARTDWVDRSFIALVSQALSTSLGEHTKIEVICDAAQILNSRGFKMLSEQATHAALAFIWKHISTGFETNYSVAQKWCLIALNTTIFEACSYTNRVQIQKKFVSLGLDGFDAPSARKMLSVIPLHNIIDPQGGFKNDFQVLFLMWRLALLECKDEKPDCTCQQILQNSPPAGHPQRLQFIQACTLEAQRLKKSAEVMKCLHDFIKEVQEGSENPESLSDGFLEREEILFLIYVLSNEVDSGNLAAPVVALMAHNIILATYMMQQEAQDDYVAIEQEWVFQKCYALVCILLENSKLEMVEALMKTLKELIIFLQSKETDNPRPEGETTLVDAIGPRYLLLVLILNVCRARSTQADEEAKSHYYEKVRTGLLNLRNSRIFPELDDAMESLLWGLCFEACIHGQEWDMALWAFHNSSQCDGGKMSAQYMETILSKSVPSKYKVWLVREIIRQIYSKDSLDSLLLTPSRSNLPYYLQVLFHLCITARNHEETIPSELEFYDDDCLSNVWGKDDAVQMTYFQIAESILDQVIASSFDDDYLQSHEHIQMHCHKDPESDEMSQSECEHYTYPIEELGKLASLSFNQAMDFYAEGRDELCKSWAQRSVTMASLMRDDAGDQLVALFEERLKALF</sequence>
<dbReference type="PANTHER" id="PTHR40375:SF2">
    <property type="entry name" value="SPORULATION-SPECIFIC PROTEIN 22"/>
    <property type="match status" value="1"/>
</dbReference>
<dbReference type="GO" id="GO:0051321">
    <property type="term" value="P:meiotic cell cycle"/>
    <property type="evidence" value="ECO:0007669"/>
    <property type="project" value="UniProtKB-KW"/>
</dbReference>
<reference evidence="2 3" key="1">
    <citation type="journal article" date="2023" name="IMA Fungus">
        <title>Comparative genomic study of the Penicillium genus elucidates a diverse pangenome and 15 lateral gene transfer events.</title>
        <authorList>
            <person name="Petersen C."/>
            <person name="Sorensen T."/>
            <person name="Nielsen M.R."/>
            <person name="Sondergaard T.E."/>
            <person name="Sorensen J.L."/>
            <person name="Fitzpatrick D.A."/>
            <person name="Frisvad J.C."/>
            <person name="Nielsen K.L."/>
        </authorList>
    </citation>
    <scope>NUCLEOTIDE SEQUENCE [LARGE SCALE GENOMIC DNA]</scope>
    <source>
        <strain evidence="2 3">IBT 35679</strain>
    </source>
</reference>
<comment type="caution">
    <text evidence="2">The sequence shown here is derived from an EMBL/GenBank/DDBJ whole genome shotgun (WGS) entry which is preliminary data.</text>
</comment>
<keyword evidence="3" id="KW-1185">Reference proteome</keyword>
<keyword evidence="1" id="KW-0469">Meiosis</keyword>
<accession>A0AAD6CP36</accession>
<dbReference type="EMBL" id="JAQIZZ010000008">
    <property type="protein sequence ID" value="KAJ5525632.1"/>
    <property type="molecule type" value="Genomic_DNA"/>
</dbReference>
<evidence type="ECO:0000313" key="3">
    <source>
        <dbReference type="Proteomes" id="UP001220324"/>
    </source>
</evidence>
<dbReference type="InterPro" id="IPR013940">
    <property type="entry name" value="Spo22/ZIP4/TEX11"/>
</dbReference>
<name>A0AAD6CP36_9EURO</name>
<dbReference type="Pfam" id="PF08631">
    <property type="entry name" value="SPO22"/>
    <property type="match status" value="1"/>
</dbReference>
<dbReference type="Proteomes" id="UP001220324">
    <property type="component" value="Unassembled WGS sequence"/>
</dbReference>
<organism evidence="2 3">
    <name type="scientific">Penicillium frequentans</name>
    <dbReference type="NCBI Taxonomy" id="3151616"/>
    <lineage>
        <taxon>Eukaryota</taxon>
        <taxon>Fungi</taxon>
        <taxon>Dikarya</taxon>
        <taxon>Ascomycota</taxon>
        <taxon>Pezizomycotina</taxon>
        <taxon>Eurotiomycetes</taxon>
        <taxon>Eurotiomycetidae</taxon>
        <taxon>Eurotiales</taxon>
        <taxon>Aspergillaceae</taxon>
        <taxon>Penicillium</taxon>
    </lineage>
</organism>